<reference evidence="1 2" key="1">
    <citation type="journal article" date="2023" name="J. Phycol.">
        <title>Chrysosporum ovalisporum is synonymous with the true-branching cyanobacterium Umezakia natans (Nostocales/Aphanizomenonaceae).</title>
        <authorList>
            <person name="McGregor G.B."/>
            <person name="Sendall B.C."/>
            <person name="Niiyama Y."/>
            <person name="Tuji A."/>
            <person name="Willis A."/>
        </authorList>
    </citation>
    <scope>NUCLEOTIDE SEQUENCE [LARGE SCALE GENOMIC DNA]</scope>
    <source>
        <strain evidence="1 2">ANA360D</strain>
    </source>
</reference>
<organism evidence="1 2">
    <name type="scientific">Chrysosporum bergii ANA360D</name>
    <dbReference type="NCBI Taxonomy" id="617107"/>
    <lineage>
        <taxon>Bacteria</taxon>
        <taxon>Bacillati</taxon>
        <taxon>Cyanobacteriota</taxon>
        <taxon>Cyanophyceae</taxon>
        <taxon>Nostocales</taxon>
        <taxon>Nodulariaceae</taxon>
        <taxon>Chrysosporum</taxon>
    </lineage>
</organism>
<evidence type="ECO:0000313" key="1">
    <source>
        <dbReference type="EMBL" id="MDH6061476.1"/>
    </source>
</evidence>
<dbReference type="AlphaFoldDB" id="A0AA43GTS9"/>
<comment type="caution">
    <text evidence="1">The sequence shown here is derived from an EMBL/GenBank/DDBJ whole genome shotgun (WGS) entry which is preliminary data.</text>
</comment>
<sequence>MPRKIPDLVTKGEFFVAQSLLKLLINSDVSMEHLQDRVRFILPTDRRI</sequence>
<evidence type="ECO:0000313" key="2">
    <source>
        <dbReference type="Proteomes" id="UP001159387"/>
    </source>
</evidence>
<dbReference type="EMBL" id="JANQDH010000090">
    <property type="protein sequence ID" value="MDH6061476.1"/>
    <property type="molecule type" value="Genomic_DNA"/>
</dbReference>
<name>A0AA43GTS9_9CYAN</name>
<gene>
    <name evidence="1" type="ORF">NWP17_13690</name>
</gene>
<keyword evidence="2" id="KW-1185">Reference proteome</keyword>
<accession>A0AA43GTS9</accession>
<dbReference type="RefSeq" id="WP_280655440.1">
    <property type="nucleotide sequence ID" value="NZ_JANQDH010000090.1"/>
</dbReference>
<proteinExistence type="predicted"/>
<protein>
    <submittedName>
        <fullName evidence="1">Uncharacterized protein</fullName>
    </submittedName>
</protein>
<dbReference type="Proteomes" id="UP001159387">
    <property type="component" value="Unassembled WGS sequence"/>
</dbReference>